<comment type="subcellular location">
    <subcellularLocation>
        <location evidence="1">Membrane</location>
        <topology evidence="1">Multi-pass membrane protein</topology>
    </subcellularLocation>
</comment>
<keyword evidence="8" id="KW-1185">Reference proteome</keyword>
<proteinExistence type="predicted"/>
<organism evidence="8 9">
    <name type="scientific">Meloidogyne floridensis</name>
    <dbReference type="NCBI Taxonomy" id="298350"/>
    <lineage>
        <taxon>Eukaryota</taxon>
        <taxon>Metazoa</taxon>
        <taxon>Ecdysozoa</taxon>
        <taxon>Nematoda</taxon>
        <taxon>Chromadorea</taxon>
        <taxon>Rhabditida</taxon>
        <taxon>Tylenchina</taxon>
        <taxon>Tylenchomorpha</taxon>
        <taxon>Tylenchoidea</taxon>
        <taxon>Meloidogynidae</taxon>
        <taxon>Meloidogyninae</taxon>
        <taxon>Meloidogyne</taxon>
    </lineage>
</organism>
<sequence length="269" mass="30877">MPVDNSHLINNSHTSNSNNLNLKNKNEKIEEINKNNEQLKLENVPLLVRQEEEEKEEKNKKISSPSKNNNFYRKLKENFDEKNILGKKEEENISDTESKEEFSIKGRKMSSKVFDSKIGGKRRRKTSLIKEKFGGASFCEMLRYAEAWDWLLLTIGVLTSIFVGALTPATSLIFRGITDVLMEGQHNLENGNLDMDNFSEKITHHTLLYFLLGVITFISSQISMSAFSTLCERQIHRIRQHLFKAILAQEPGWFDNPSNQVGALTHKMS</sequence>
<dbReference type="InterPro" id="IPR036640">
    <property type="entry name" value="ABC1_TM_sf"/>
</dbReference>
<feature type="transmembrane region" description="Helical" evidence="6">
    <location>
        <begin position="150"/>
        <end position="174"/>
    </location>
</feature>
<dbReference type="PANTHER" id="PTHR43394:SF22">
    <property type="entry name" value="ABC TRANSMEMBRANE TYPE-1 DOMAIN-CONTAINING PROTEIN"/>
    <property type="match status" value="1"/>
</dbReference>
<evidence type="ECO:0000256" key="6">
    <source>
        <dbReference type="SAM" id="Phobius"/>
    </source>
</evidence>
<dbReference type="GO" id="GO:0005524">
    <property type="term" value="F:ATP binding"/>
    <property type="evidence" value="ECO:0007669"/>
    <property type="project" value="InterPro"/>
</dbReference>
<dbReference type="PROSITE" id="PS50929">
    <property type="entry name" value="ABC_TM1F"/>
    <property type="match status" value="1"/>
</dbReference>
<dbReference type="Gene3D" id="1.20.1560.10">
    <property type="entry name" value="ABC transporter type 1, transmembrane domain"/>
    <property type="match status" value="1"/>
</dbReference>
<reference evidence="9" key="1">
    <citation type="submission" date="2022-11" db="UniProtKB">
        <authorList>
            <consortium name="WormBaseParasite"/>
        </authorList>
    </citation>
    <scope>IDENTIFICATION</scope>
</reference>
<dbReference type="AlphaFoldDB" id="A0A915P2L0"/>
<name>A0A915P2L0_9BILA</name>
<feature type="transmembrane region" description="Helical" evidence="6">
    <location>
        <begin position="207"/>
        <end position="231"/>
    </location>
</feature>
<keyword evidence="3 6" id="KW-1133">Transmembrane helix</keyword>
<dbReference type="GO" id="GO:0016020">
    <property type="term" value="C:membrane"/>
    <property type="evidence" value="ECO:0007669"/>
    <property type="project" value="UniProtKB-SubCell"/>
</dbReference>
<dbReference type="InterPro" id="IPR011527">
    <property type="entry name" value="ABC1_TM_dom"/>
</dbReference>
<dbReference type="Proteomes" id="UP000887560">
    <property type="component" value="Unplaced"/>
</dbReference>
<feature type="region of interest" description="Disordered" evidence="5">
    <location>
        <begin position="1"/>
        <end position="24"/>
    </location>
</feature>
<protein>
    <submittedName>
        <fullName evidence="9">ABC transmembrane type-1 domain-containing protein</fullName>
    </submittedName>
</protein>
<evidence type="ECO:0000256" key="5">
    <source>
        <dbReference type="SAM" id="MobiDB-lite"/>
    </source>
</evidence>
<keyword evidence="2 6" id="KW-0812">Transmembrane</keyword>
<evidence type="ECO:0000256" key="4">
    <source>
        <dbReference type="ARBA" id="ARBA00023136"/>
    </source>
</evidence>
<evidence type="ECO:0000256" key="3">
    <source>
        <dbReference type="ARBA" id="ARBA00022989"/>
    </source>
</evidence>
<dbReference type="SUPFAM" id="SSF90123">
    <property type="entry name" value="ABC transporter transmembrane region"/>
    <property type="match status" value="1"/>
</dbReference>
<evidence type="ECO:0000313" key="8">
    <source>
        <dbReference type="Proteomes" id="UP000887560"/>
    </source>
</evidence>
<dbReference type="PANTHER" id="PTHR43394">
    <property type="entry name" value="ATP-DEPENDENT PERMEASE MDL1, MITOCHONDRIAL"/>
    <property type="match status" value="1"/>
</dbReference>
<dbReference type="GO" id="GO:0140359">
    <property type="term" value="F:ABC-type transporter activity"/>
    <property type="evidence" value="ECO:0007669"/>
    <property type="project" value="InterPro"/>
</dbReference>
<evidence type="ECO:0000256" key="1">
    <source>
        <dbReference type="ARBA" id="ARBA00004141"/>
    </source>
</evidence>
<evidence type="ECO:0000259" key="7">
    <source>
        <dbReference type="PROSITE" id="PS50929"/>
    </source>
</evidence>
<dbReference type="InterPro" id="IPR039421">
    <property type="entry name" value="Type_1_exporter"/>
</dbReference>
<feature type="domain" description="ABC transmembrane type-1" evidence="7">
    <location>
        <begin position="155"/>
        <end position="269"/>
    </location>
</feature>
<dbReference type="WBParaSite" id="scf7180000422751.g9532">
    <property type="protein sequence ID" value="scf7180000422751.g9532"/>
    <property type="gene ID" value="scf7180000422751.g9532"/>
</dbReference>
<keyword evidence="4 6" id="KW-0472">Membrane</keyword>
<feature type="compositionally biased region" description="Low complexity" evidence="5">
    <location>
        <begin position="1"/>
        <end position="23"/>
    </location>
</feature>
<evidence type="ECO:0000256" key="2">
    <source>
        <dbReference type="ARBA" id="ARBA00022692"/>
    </source>
</evidence>
<evidence type="ECO:0000313" key="9">
    <source>
        <dbReference type="WBParaSite" id="scf7180000422751.g9532"/>
    </source>
</evidence>
<accession>A0A915P2L0</accession>
<dbReference type="Pfam" id="PF00664">
    <property type="entry name" value="ABC_membrane"/>
    <property type="match status" value="1"/>
</dbReference>